<dbReference type="RefSeq" id="WP_375518398.1">
    <property type="nucleotide sequence ID" value="NZ_JBHIRY010000001.1"/>
</dbReference>
<reference evidence="1 2" key="1">
    <citation type="submission" date="2024-09" db="EMBL/GenBank/DDBJ databases">
        <title>Paenibacillus zeirhizospherea sp. nov., isolated from surface of the maize (Zea mays) roots in a horticulture field, Hungary.</title>
        <authorList>
            <person name="Marton D."/>
            <person name="Farkas M."/>
            <person name="Bedics A."/>
            <person name="Toth E."/>
            <person name="Tancsics A."/>
            <person name="Boka K."/>
            <person name="Marati G."/>
            <person name="Kriszt B."/>
            <person name="Cserhati M."/>
        </authorList>
    </citation>
    <scope>NUCLEOTIDE SEQUENCE [LARGE SCALE GENOMIC DNA]</scope>
    <source>
        <strain evidence="1 2">JCM 18446</strain>
    </source>
</reference>
<name>A0ABV5BVG8_9BACL</name>
<sequence>METMENSLNLHFENNPANQQRLIVFLKQSYSEDELYALGRILSIEKDDYVGRGMTKQQLSGSLVEMIVQRSLIERLFVILESPAYVRPRLYQVFRDLGFKEPFSEDKLREMTEGCFEENKSNSAEKSFSEWLEKCKKSMVLVLGKDNTHETWTRLKMICEQLKMMGYSPFLIKDQPDIGHLTNEEKMLAYAAIARFIVIEKSVPSGHIDEAHICAINRLVGIWLREEGMGDTWMQGDYEVSYHHIKGFTYNKDNLGSIIENGVTWAEEYLKGKEQQLNRIYPFRR</sequence>
<comment type="caution">
    <text evidence="1">The sequence shown here is derived from an EMBL/GenBank/DDBJ whole genome shotgun (WGS) entry which is preliminary data.</text>
</comment>
<protein>
    <submittedName>
        <fullName evidence="1">Uncharacterized protein</fullName>
    </submittedName>
</protein>
<proteinExistence type="predicted"/>
<organism evidence="1 2">
    <name type="scientific">Paenibacillus medicaginis</name>
    <dbReference type="NCBI Taxonomy" id="1470560"/>
    <lineage>
        <taxon>Bacteria</taxon>
        <taxon>Bacillati</taxon>
        <taxon>Bacillota</taxon>
        <taxon>Bacilli</taxon>
        <taxon>Bacillales</taxon>
        <taxon>Paenibacillaceae</taxon>
        <taxon>Paenibacillus</taxon>
    </lineage>
</organism>
<accession>A0ABV5BVG8</accession>
<keyword evidence="2" id="KW-1185">Reference proteome</keyword>
<evidence type="ECO:0000313" key="1">
    <source>
        <dbReference type="EMBL" id="MFB5759151.1"/>
    </source>
</evidence>
<evidence type="ECO:0000313" key="2">
    <source>
        <dbReference type="Proteomes" id="UP001580430"/>
    </source>
</evidence>
<gene>
    <name evidence="1" type="ORF">ACE5LO_01970</name>
</gene>
<dbReference type="EMBL" id="JBHIRY010000001">
    <property type="protein sequence ID" value="MFB5759151.1"/>
    <property type="molecule type" value="Genomic_DNA"/>
</dbReference>
<dbReference type="Proteomes" id="UP001580430">
    <property type="component" value="Unassembled WGS sequence"/>
</dbReference>